<feature type="region of interest" description="Disordered" evidence="2">
    <location>
        <begin position="420"/>
        <end position="465"/>
    </location>
</feature>
<evidence type="ECO:0000256" key="1">
    <source>
        <dbReference type="SAM" id="Coils"/>
    </source>
</evidence>
<proteinExistence type="predicted"/>
<dbReference type="Proteomes" id="UP001222932">
    <property type="component" value="Unassembled WGS sequence"/>
</dbReference>
<evidence type="ECO:0000313" key="4">
    <source>
        <dbReference type="Proteomes" id="UP001222932"/>
    </source>
</evidence>
<dbReference type="AlphaFoldDB" id="A0AAD3TP62"/>
<reference evidence="3" key="1">
    <citation type="journal article" date="2023" name="BMC Genomics">
        <title>Chromosome-level genome assemblies of Cutaneotrichosporon spp. (Trichosporonales, Basidiomycota) reveal imbalanced evolution between nucleotide sequences and chromosome synteny.</title>
        <authorList>
            <person name="Kobayashi Y."/>
            <person name="Kayamori A."/>
            <person name="Aoki K."/>
            <person name="Shiwa Y."/>
            <person name="Matsutani M."/>
            <person name="Fujita N."/>
            <person name="Sugita T."/>
            <person name="Iwasaki W."/>
            <person name="Tanaka N."/>
            <person name="Takashima M."/>
        </authorList>
    </citation>
    <scope>NUCLEOTIDE SEQUENCE</scope>
    <source>
        <strain evidence="3">HIS016</strain>
    </source>
</reference>
<protein>
    <submittedName>
        <fullName evidence="3">Uncharacterized protein</fullName>
    </submittedName>
</protein>
<sequence length="567" mass="61342">MGAVLTGSCLAGGALANYALRRGVARPAPQSTHSGVGFDARLARLEELLRDVQKSQGKLALAQQAATDTVAKEDGTPKQDLAPLIMQVGEGMLPLATQIGELDYKVAAGAGLQRKILAMLDSVRETQRNELLTLRQQIHDQLTDSARTLSAANEKLRQSQKGMTGALRDSVKTDVKQVLARLEQLQERYDAADTVAAHATEDVTVEAALQSNPESEPEPVTVMDANVEEAIAQILSDTAKESESSKNRDADETRAAIDAMIAEVKAAEPQLAERLGAASAEWMMVKAVKAAEPYLSSEGAGSAAAKLLRAVKAAEPFASRRMDAAAQVWNIVLAVKEAEPHLQHSQHIHPAEYEILRAIKAAEPHLLQDIDMGGTASKLLRAVKASEPRRARFGSESAEAQILKMAKWGEPVLRKRPQMVDTAPASATQGPGKATPAPPTTEPQASPETRTVPRRRPSNQPVRYLGVNESGDWHFTLLAPLEATGESMHIQSREIMLTHESHRSWAGELLSLWHSSHEATSWSVGPFTTALLLNPDVDMVVLDGAWWRCSRDGDVYTVREKVADDAD</sequence>
<reference evidence="3" key="2">
    <citation type="submission" date="2023-06" db="EMBL/GenBank/DDBJ databases">
        <authorList>
            <person name="Kobayashi Y."/>
            <person name="Kayamori A."/>
            <person name="Aoki K."/>
            <person name="Shiwa Y."/>
            <person name="Fujita N."/>
            <person name="Sugita T."/>
            <person name="Iwasaki W."/>
            <person name="Tanaka N."/>
            <person name="Takashima M."/>
        </authorList>
    </citation>
    <scope>NUCLEOTIDE SEQUENCE</scope>
    <source>
        <strain evidence="3">HIS016</strain>
    </source>
</reference>
<evidence type="ECO:0000256" key="2">
    <source>
        <dbReference type="SAM" id="MobiDB-lite"/>
    </source>
</evidence>
<organism evidence="3 4">
    <name type="scientific">Cutaneotrichosporon spelunceum</name>
    <dbReference type="NCBI Taxonomy" id="1672016"/>
    <lineage>
        <taxon>Eukaryota</taxon>
        <taxon>Fungi</taxon>
        <taxon>Dikarya</taxon>
        <taxon>Basidiomycota</taxon>
        <taxon>Agaricomycotina</taxon>
        <taxon>Tremellomycetes</taxon>
        <taxon>Trichosporonales</taxon>
        <taxon>Trichosporonaceae</taxon>
        <taxon>Cutaneotrichosporon</taxon>
    </lineage>
</organism>
<comment type="caution">
    <text evidence="3">The sequence shown here is derived from an EMBL/GenBank/DDBJ whole genome shotgun (WGS) entry which is preliminary data.</text>
</comment>
<dbReference type="EMBL" id="BTCM01000001">
    <property type="protein sequence ID" value="GMK54168.1"/>
    <property type="molecule type" value="Genomic_DNA"/>
</dbReference>
<gene>
    <name evidence="3" type="ORF">CspeluHIS016_0107540</name>
</gene>
<name>A0AAD3TP62_9TREE</name>
<evidence type="ECO:0000313" key="3">
    <source>
        <dbReference type="EMBL" id="GMK54168.1"/>
    </source>
</evidence>
<keyword evidence="1" id="KW-0175">Coiled coil</keyword>
<accession>A0AAD3TP62</accession>
<keyword evidence="4" id="KW-1185">Reference proteome</keyword>
<feature type="coiled-coil region" evidence="1">
    <location>
        <begin position="168"/>
        <end position="202"/>
    </location>
</feature>